<dbReference type="SUPFAM" id="SSF55326">
    <property type="entry name" value="PurM N-terminal domain-like"/>
    <property type="match status" value="1"/>
</dbReference>
<dbReference type="InterPro" id="IPR010918">
    <property type="entry name" value="PurM-like_C_dom"/>
</dbReference>
<dbReference type="CDD" id="cd02197">
    <property type="entry name" value="HypE"/>
    <property type="match status" value="1"/>
</dbReference>
<gene>
    <name evidence="4" type="primary">hypE</name>
    <name evidence="4" type="ORF">CCV52592_1890</name>
</gene>
<dbReference type="GO" id="GO:0051604">
    <property type="term" value="P:protein maturation"/>
    <property type="evidence" value="ECO:0007669"/>
    <property type="project" value="TreeGrafter"/>
</dbReference>
<proteinExistence type="inferred from homology"/>
<reference evidence="4" key="1">
    <citation type="submission" date="2016-07" db="EMBL/GenBank/DDBJ databases">
        <title>Comparative genomics of the Campylobacter concisus group.</title>
        <authorList>
            <person name="Miller W.G."/>
            <person name="Yee E."/>
            <person name="Chapman M.H."/>
            <person name="Huynh S."/>
            <person name="Bono J.L."/>
            <person name="On S.L.W."/>
            <person name="StLeger J."/>
            <person name="Foster G."/>
            <person name="Parker C.T."/>
        </authorList>
    </citation>
    <scope>NUCLEOTIDE SEQUENCE</scope>
    <source>
        <strain evidence="4">525.92</strain>
    </source>
</reference>
<dbReference type="InterPro" id="IPR036921">
    <property type="entry name" value="PurM-like_N_sf"/>
</dbReference>
<dbReference type="RefSeq" id="WP_011992304.1">
    <property type="nucleotide sequence ID" value="NC_009715.2"/>
</dbReference>
<dbReference type="STRING" id="360105.CCV52592_1890"/>
<feature type="domain" description="PurM-like N-terminal" evidence="2">
    <location>
        <begin position="36"/>
        <end position="147"/>
    </location>
</feature>
<dbReference type="HOGENOM" id="CLU_049733_0_0_7"/>
<dbReference type="SUPFAM" id="SSF56042">
    <property type="entry name" value="PurM C-terminal domain-like"/>
    <property type="match status" value="1"/>
</dbReference>
<dbReference type="InterPro" id="IPR011854">
    <property type="entry name" value="HypE"/>
</dbReference>
<dbReference type="InterPro" id="IPR016188">
    <property type="entry name" value="PurM-like_N"/>
</dbReference>
<dbReference type="NCBIfam" id="TIGR02124">
    <property type="entry name" value="hypE"/>
    <property type="match status" value="1"/>
</dbReference>
<organism evidence="4 5">
    <name type="scientific">Campylobacter curvus (strain 525.92)</name>
    <dbReference type="NCBI Taxonomy" id="360105"/>
    <lineage>
        <taxon>Bacteria</taxon>
        <taxon>Pseudomonadati</taxon>
        <taxon>Campylobacterota</taxon>
        <taxon>Epsilonproteobacteria</taxon>
        <taxon>Campylobacterales</taxon>
        <taxon>Campylobacteraceae</taxon>
        <taxon>Campylobacter</taxon>
    </lineage>
</organism>
<dbReference type="EMBL" id="CP000767">
    <property type="protein sequence ID" value="EAU00087.1"/>
    <property type="molecule type" value="Genomic_DNA"/>
</dbReference>
<protein>
    <submittedName>
        <fullName evidence="4">Hydrogenase expression/formation protein HypE</fullName>
    </submittedName>
</protein>
<evidence type="ECO:0000313" key="5">
    <source>
        <dbReference type="Proteomes" id="UP000006380"/>
    </source>
</evidence>
<dbReference type="Pfam" id="PF00586">
    <property type="entry name" value="AIRS"/>
    <property type="match status" value="1"/>
</dbReference>
<evidence type="ECO:0000313" key="4">
    <source>
        <dbReference type="EMBL" id="EAU00087.1"/>
    </source>
</evidence>
<dbReference type="PIRSF" id="PIRSF005644">
    <property type="entry name" value="Hdrgns_mtr_HypE"/>
    <property type="match status" value="1"/>
</dbReference>
<feature type="domain" description="PurM-like C-terminal" evidence="3">
    <location>
        <begin position="158"/>
        <end position="308"/>
    </location>
</feature>
<keyword evidence="5" id="KW-1185">Reference proteome</keyword>
<accession>A7GYJ1</accession>
<sequence length="330" mass="35795">MKKIMLSHGGGGEEMNSLINETIFKIFDNEILRYSNDSAILNLNGKTAFSSDSFVVTPIFFSGGDIGKIAACGTINDLAMVAASAKYLSCSLIIEEGLEISELEAVLSSLAKVCKEADVKVVCGDTKVVPKGKCDKIFINTAGIGEIVCEGVELKNLKPGAKILLSGDIGRHGGVVLANREEFELSSNLTSDCKSLKGVVLKLLKEGVKPQCMRDATRGGLSAVLNEWAKFTRSDILVFEEKIRVSDEVTGICELFGFEPYELANEGTFVLAVDEAQADKALEILREFDENATIIGEVLSEQNSRVVIENAYKSRRFLEPPKGELLPRIC</sequence>
<dbReference type="Proteomes" id="UP000006380">
    <property type="component" value="Chromosome"/>
</dbReference>
<dbReference type="OrthoDB" id="9801934at2"/>
<dbReference type="PANTHER" id="PTHR30303">
    <property type="entry name" value="HYDROGENASE ISOENZYMES FORMATION PROTEIN HYPE"/>
    <property type="match status" value="1"/>
</dbReference>
<dbReference type="InterPro" id="IPR036676">
    <property type="entry name" value="PurM-like_C_sf"/>
</dbReference>
<dbReference type="Gene3D" id="3.30.1330.10">
    <property type="entry name" value="PurM-like, N-terminal domain"/>
    <property type="match status" value="1"/>
</dbReference>
<comment type="similarity">
    <text evidence="1">Belongs to the HypE family.</text>
</comment>
<name>A7GYJ1_CAMC5</name>
<dbReference type="Pfam" id="PF02769">
    <property type="entry name" value="AIRS_C"/>
    <property type="match status" value="1"/>
</dbReference>
<dbReference type="Gene3D" id="3.90.650.10">
    <property type="entry name" value="PurM-like C-terminal domain"/>
    <property type="match status" value="1"/>
</dbReference>
<evidence type="ECO:0000256" key="1">
    <source>
        <dbReference type="ARBA" id="ARBA00006243"/>
    </source>
</evidence>
<evidence type="ECO:0000259" key="3">
    <source>
        <dbReference type="Pfam" id="PF02769"/>
    </source>
</evidence>
<dbReference type="PANTHER" id="PTHR30303:SF0">
    <property type="entry name" value="CARBAMOYL DEHYDRATASE HYPE"/>
    <property type="match status" value="1"/>
</dbReference>
<evidence type="ECO:0000259" key="2">
    <source>
        <dbReference type="Pfam" id="PF00586"/>
    </source>
</evidence>
<dbReference type="AlphaFoldDB" id="A7GYJ1"/>
<dbReference type="KEGG" id="ccv:CCV52592_1890"/>